<dbReference type="Proteomes" id="UP000736787">
    <property type="component" value="Unassembled WGS sequence"/>
</dbReference>
<dbReference type="Proteomes" id="UP000760860">
    <property type="component" value="Unassembled WGS sequence"/>
</dbReference>
<comment type="caution">
    <text evidence="3">The sequence shown here is derived from an EMBL/GenBank/DDBJ whole genome shotgun (WGS) entry which is preliminary data.</text>
</comment>
<evidence type="ECO:0000313" key="5">
    <source>
        <dbReference type="EMBL" id="KAG3217809.1"/>
    </source>
</evidence>
<evidence type="ECO:0000313" key="3">
    <source>
        <dbReference type="EMBL" id="KAG2949195.1"/>
    </source>
</evidence>
<evidence type="ECO:0000256" key="1">
    <source>
        <dbReference type="SAM" id="MobiDB-lite"/>
    </source>
</evidence>
<feature type="region of interest" description="Disordered" evidence="1">
    <location>
        <begin position="605"/>
        <end position="629"/>
    </location>
</feature>
<evidence type="ECO:0000313" key="4">
    <source>
        <dbReference type="EMBL" id="KAG2996235.1"/>
    </source>
</evidence>
<protein>
    <submittedName>
        <fullName evidence="3">Uncharacterized protein</fullName>
    </submittedName>
</protein>
<dbReference type="Proteomes" id="UP000697107">
    <property type="component" value="Unassembled WGS sequence"/>
</dbReference>
<sequence length="665" mass="75665">MTIKRQNSSEESGSPPPLPPSGMSLPALPLSLFSLVLEFAVFRYTQDLGPMRRSLPGKYLKDVALVSKSWYQAVDELAARCRRDTMQLTLKFGSRVEVMGIRRQVQLRGRSVRDLRVRMGRSDGTRFVTGVWWWMEDREIPWDVIFSRMSALKRLDLRSMPLESRHLPNLLETAATYCLQLEFLELPRKQDMGMRINSAAIGRVMKVLRDAMARWYLKGKCGGLKQLTVPTREEEDKFRTSTTFIEDVIEFCPNVKYLDGYRQATDEMNDVTCEEKWMISLETWDKFNKTCTNLREFHWVVVPFADPFFRVFGDHVKPKMKKLTLTSNLAWDREEYFTSGGSTGFPTEKPGYGLFANDVVSVFKGCPGLTELEIAIDEEKNEEALASLLDADIFGDKFWEVVVQYCPLLQSVYVHDCSAYGGSRIVRPIQTFTDRGLLVLAEHSVLATIELSAVCCSGDGVFEFLQRIFKMEHYAGGNRTLDLSLAGPIDHDTALPHPFYLELVALLKHLAETSEEQLGSRSCSFKASLNVLNPHSSSVDKEWSVSYVRDELKPILEMVASAHPSLDMHIILCRDNEDSFRRIEHLELDWCPGSQVGEVFVEDEYIGDSDNGDGGSDEEDDFFDDEDGPLDPHEIYFRRHAMLMDDDYEIVPADVADIVDEDDGA</sequence>
<dbReference type="Proteomes" id="UP000735874">
    <property type="component" value="Unassembled WGS sequence"/>
</dbReference>
<dbReference type="EMBL" id="RCMV01000398">
    <property type="protein sequence ID" value="KAG3217809.1"/>
    <property type="molecule type" value="Genomic_DNA"/>
</dbReference>
<proteinExistence type="predicted"/>
<dbReference type="SUPFAM" id="SSF52047">
    <property type="entry name" value="RNI-like"/>
    <property type="match status" value="1"/>
</dbReference>
<accession>A0A8T1EC49</accession>
<gene>
    <name evidence="2" type="ORF">PC113_g16427</name>
    <name evidence="3" type="ORF">PC117_g5432</name>
    <name evidence="4" type="ORF">PC118_g2573</name>
    <name evidence="5" type="ORF">PC129_g11368</name>
</gene>
<dbReference type="AlphaFoldDB" id="A0A8T1EC49"/>
<dbReference type="Gene3D" id="3.80.10.10">
    <property type="entry name" value="Ribonuclease Inhibitor"/>
    <property type="match status" value="1"/>
</dbReference>
<dbReference type="EMBL" id="RCMK01000095">
    <property type="protein sequence ID" value="KAG2949195.1"/>
    <property type="molecule type" value="Genomic_DNA"/>
</dbReference>
<reference evidence="3" key="1">
    <citation type="submission" date="2018-10" db="EMBL/GenBank/DDBJ databases">
        <title>Effector identification in a new, highly contiguous assembly of the strawberry crown rot pathogen Phytophthora cactorum.</title>
        <authorList>
            <person name="Armitage A.D."/>
            <person name="Nellist C.F."/>
            <person name="Bates H."/>
            <person name="Vickerstaff R.J."/>
            <person name="Harrison R.J."/>
        </authorList>
    </citation>
    <scope>NUCLEOTIDE SEQUENCE</scope>
    <source>
        <strain evidence="2">15-7</strain>
        <strain evidence="3">4040</strain>
        <strain evidence="4">P415</strain>
        <strain evidence="5">P421</strain>
    </source>
</reference>
<evidence type="ECO:0000313" key="2">
    <source>
        <dbReference type="EMBL" id="KAG2850839.1"/>
    </source>
</evidence>
<evidence type="ECO:0000313" key="6">
    <source>
        <dbReference type="Proteomes" id="UP000736787"/>
    </source>
</evidence>
<dbReference type="EMBL" id="RCML01000039">
    <property type="protein sequence ID" value="KAG2996235.1"/>
    <property type="molecule type" value="Genomic_DNA"/>
</dbReference>
<dbReference type="EMBL" id="RCMG01000651">
    <property type="protein sequence ID" value="KAG2850839.1"/>
    <property type="molecule type" value="Genomic_DNA"/>
</dbReference>
<name>A0A8T1EC49_9STRA</name>
<dbReference type="VEuPathDB" id="FungiDB:PC110_g553"/>
<dbReference type="InterPro" id="IPR032675">
    <property type="entry name" value="LRR_dom_sf"/>
</dbReference>
<organism evidence="3 6">
    <name type="scientific">Phytophthora cactorum</name>
    <dbReference type="NCBI Taxonomy" id="29920"/>
    <lineage>
        <taxon>Eukaryota</taxon>
        <taxon>Sar</taxon>
        <taxon>Stramenopiles</taxon>
        <taxon>Oomycota</taxon>
        <taxon>Peronosporomycetes</taxon>
        <taxon>Peronosporales</taxon>
        <taxon>Peronosporaceae</taxon>
        <taxon>Phytophthora</taxon>
    </lineage>
</organism>
<feature type="region of interest" description="Disordered" evidence="1">
    <location>
        <begin position="1"/>
        <end position="21"/>
    </location>
</feature>